<feature type="modified residue" description="4-aspartylphosphate" evidence="11">
    <location>
        <position position="659"/>
    </location>
</feature>
<dbReference type="InterPro" id="IPR003594">
    <property type="entry name" value="HATPase_dom"/>
</dbReference>
<evidence type="ECO:0000256" key="9">
    <source>
        <dbReference type="ARBA" id="ARBA00023136"/>
    </source>
</evidence>
<dbReference type="Pfam" id="PF00072">
    <property type="entry name" value="Response_reg"/>
    <property type="match status" value="2"/>
</dbReference>
<evidence type="ECO:0000256" key="11">
    <source>
        <dbReference type="PROSITE-ProRule" id="PRU00169"/>
    </source>
</evidence>
<keyword evidence="7 12" id="KW-1133">Transmembrane helix</keyword>
<proteinExistence type="predicted"/>
<evidence type="ECO:0000256" key="10">
    <source>
        <dbReference type="PROSITE-ProRule" id="PRU00110"/>
    </source>
</evidence>
<evidence type="ECO:0000256" key="6">
    <source>
        <dbReference type="ARBA" id="ARBA00022692"/>
    </source>
</evidence>
<feature type="modified residue" description="Phosphohistidine" evidence="10">
    <location>
        <position position="954"/>
    </location>
</feature>
<dbReference type="PANTHER" id="PTHR45339">
    <property type="entry name" value="HYBRID SIGNAL TRANSDUCTION HISTIDINE KINASE J"/>
    <property type="match status" value="1"/>
</dbReference>
<feature type="domain" description="HPt" evidence="15">
    <location>
        <begin position="915"/>
        <end position="1007"/>
    </location>
</feature>
<feature type="transmembrane region" description="Helical" evidence="12">
    <location>
        <begin position="7"/>
        <end position="28"/>
    </location>
</feature>
<evidence type="ECO:0000256" key="1">
    <source>
        <dbReference type="ARBA" id="ARBA00000085"/>
    </source>
</evidence>
<name>A0ABS6S0U2_9BACT</name>
<evidence type="ECO:0000256" key="12">
    <source>
        <dbReference type="SAM" id="Phobius"/>
    </source>
</evidence>
<evidence type="ECO:0000256" key="7">
    <source>
        <dbReference type="ARBA" id="ARBA00022989"/>
    </source>
</evidence>
<dbReference type="CDD" id="cd12914">
    <property type="entry name" value="PDC1_DGC_like"/>
    <property type="match status" value="1"/>
</dbReference>
<accession>A0ABS6S0U2</accession>
<dbReference type="SMART" id="SM00388">
    <property type="entry name" value="HisKA"/>
    <property type="match status" value="1"/>
</dbReference>
<protein>
    <recommendedName>
        <fullName evidence="3">histidine kinase</fullName>
        <ecNumber evidence="3">2.7.13.3</ecNumber>
    </recommendedName>
</protein>
<sequence>MKIFANVKRLGVVIITLCVVAIILYFTVEWTKAIVLYNIKKEATQYLDVYNTYLTNKVSNYLVYPKILAESNLIIDFLDNHATTEMINSYLEQFNAAIGAEFSYVINSNGTTIASSNWNTPGSLVGNNYTFRPYFKQAIQGGVGRYVAIGVTSKVPGYYVSYPVKKDNRIIGVVVVKSSLDIMKPNMKEISGKLFVADKNGVIFVSSDKSYTFNTVQKLSEETIAEIRASKQYTGAELSTLPIQDETSFRGITVVTLHSVQYVVTALHIDDNDWNVYLFSEIHGLYKKIYFNIAIELLIITITVILLLLSANIRLRRSSMEMLRRREELEIMVNARTEELQVANEMVVKAKKEAERANHAKSDFLANMSHEIRTPMNGIIGLLSLAFKTELNNKQLDYLAKINTSAHTLMGIINDILDLSKIEAGKLDMEYIPFHLDEVLHNISNLITLKTEEKGLEFCFSVARDVPLALVGDPLRLGQILLNLSNNAVKFTTKGEIIIAVESEEVTAETVQLHFSVKDSGIGLTQQQINALFQPFTQADTSTSRKYGGTGLGLTISKRLTEMMNGRIWVESEPGRGSNFQFTALFARQNPERRRFRLPSDKYVGMRVLLADDNPASRDILTDALESFSFKVTPVSSGIEALAELKRSMDTPYDMIFIDWKMPDMDGITTAQEINRLIPDKPPKVIMVTAYGREEVMHAAKDAHLDGILIKPVSLSLMFETILSVVGEDAARYMVMPPNAEVAVEGIEKLAGARILLVEDNEINQQVAVELLQSKGFIVDIANNGVEAVEAVTKTSFDVVLMDIQMPGIDGYEATRRIRQQQEFKDLPIIAMTANVLAGEREKCLAAGMNDHVGKPIQPKGLYVTLLKWLKPGEAKDALPLSIPDKKSTEADNAGLPANLKGIDIRVGLERLSGNSALYLKILREFRDKYGDSATTVYNGLENKDYESVYRLVHTLAGVAGTIGAIELHTVSRQLDKALKDGVEHIPDLTSLLRAFQKALDDVITELYRLDATTPPAVTQAPAACTVDVDIRENETVTTSLGKLALLLEEGDSESFAQLQTLKGALTGHCKFDELIDIENQINDYDFDKALNSLIAFSRSLGISVKKRSDK</sequence>
<dbReference type="EMBL" id="JABXWD010000212">
    <property type="protein sequence ID" value="MBV6342205.1"/>
    <property type="molecule type" value="Genomic_DNA"/>
</dbReference>
<dbReference type="Pfam" id="PF01627">
    <property type="entry name" value="Hpt"/>
    <property type="match status" value="1"/>
</dbReference>
<comment type="catalytic activity">
    <reaction evidence="1">
        <text>ATP + protein L-histidine = ADP + protein N-phospho-L-histidine.</text>
        <dbReference type="EC" id="2.7.13.3"/>
    </reaction>
</comment>
<dbReference type="PANTHER" id="PTHR45339:SF1">
    <property type="entry name" value="HYBRID SIGNAL TRANSDUCTION HISTIDINE KINASE J"/>
    <property type="match status" value="1"/>
</dbReference>
<feature type="domain" description="Response regulatory" evidence="14">
    <location>
        <begin position="607"/>
        <end position="726"/>
    </location>
</feature>
<keyword evidence="8" id="KW-0902">Two-component regulatory system</keyword>
<evidence type="ECO:0000256" key="8">
    <source>
        <dbReference type="ARBA" id="ARBA00023012"/>
    </source>
</evidence>
<feature type="modified residue" description="4-aspartylphosphate" evidence="11">
    <location>
        <position position="803"/>
    </location>
</feature>
<keyword evidence="4" id="KW-1003">Cell membrane</keyword>
<dbReference type="Proteomes" id="UP001196980">
    <property type="component" value="Unassembled WGS sequence"/>
</dbReference>
<dbReference type="SMART" id="SM00387">
    <property type="entry name" value="HATPase_c"/>
    <property type="match status" value="1"/>
</dbReference>
<keyword evidence="5 11" id="KW-0597">Phosphoprotein</keyword>
<gene>
    <name evidence="16" type="ORF">HWQ67_11470</name>
</gene>
<comment type="subcellular location">
    <subcellularLocation>
        <location evidence="2">Cell membrane</location>
        <topology evidence="2">Multi-pass membrane protein</topology>
    </subcellularLocation>
</comment>
<keyword evidence="6 12" id="KW-0812">Transmembrane</keyword>
<feature type="domain" description="Response regulatory" evidence="14">
    <location>
        <begin position="754"/>
        <end position="870"/>
    </location>
</feature>
<feature type="transmembrane region" description="Helical" evidence="12">
    <location>
        <begin position="289"/>
        <end position="315"/>
    </location>
</feature>
<dbReference type="CDD" id="cd00082">
    <property type="entry name" value="HisKA"/>
    <property type="match status" value="1"/>
</dbReference>
<dbReference type="Pfam" id="PF02743">
    <property type="entry name" value="dCache_1"/>
    <property type="match status" value="1"/>
</dbReference>
<dbReference type="InterPro" id="IPR008207">
    <property type="entry name" value="Sig_transdc_His_kin_Hpt_dom"/>
</dbReference>
<dbReference type="PROSITE" id="PS50110">
    <property type="entry name" value="RESPONSE_REGULATORY"/>
    <property type="match status" value="2"/>
</dbReference>
<dbReference type="CDD" id="cd16922">
    <property type="entry name" value="HATPase_EvgS-ArcB-TorS-like"/>
    <property type="match status" value="1"/>
</dbReference>
<comment type="caution">
    <text evidence="16">The sequence shown here is derived from an EMBL/GenBank/DDBJ whole genome shotgun (WGS) entry which is preliminary data.</text>
</comment>
<evidence type="ECO:0000259" key="13">
    <source>
        <dbReference type="PROSITE" id="PS50109"/>
    </source>
</evidence>
<organism evidence="16 17">
    <name type="scientific">Candidatus Magnetobacterium casense</name>
    <dbReference type="NCBI Taxonomy" id="1455061"/>
    <lineage>
        <taxon>Bacteria</taxon>
        <taxon>Pseudomonadati</taxon>
        <taxon>Nitrospirota</taxon>
        <taxon>Thermodesulfovibrionia</taxon>
        <taxon>Thermodesulfovibrionales</taxon>
        <taxon>Candidatus Magnetobacteriaceae</taxon>
        <taxon>Candidatus Magnetobacterium</taxon>
    </lineage>
</organism>
<evidence type="ECO:0000256" key="3">
    <source>
        <dbReference type="ARBA" id="ARBA00012438"/>
    </source>
</evidence>
<dbReference type="InterPro" id="IPR001789">
    <property type="entry name" value="Sig_transdc_resp-reg_receiver"/>
</dbReference>
<dbReference type="EC" id="2.7.13.3" evidence="3"/>
<keyword evidence="9 12" id="KW-0472">Membrane</keyword>
<dbReference type="InterPro" id="IPR005467">
    <property type="entry name" value="His_kinase_dom"/>
</dbReference>
<evidence type="ECO:0000259" key="15">
    <source>
        <dbReference type="PROSITE" id="PS50894"/>
    </source>
</evidence>
<evidence type="ECO:0000256" key="2">
    <source>
        <dbReference type="ARBA" id="ARBA00004651"/>
    </source>
</evidence>
<keyword evidence="17" id="KW-1185">Reference proteome</keyword>
<dbReference type="PROSITE" id="PS50109">
    <property type="entry name" value="HIS_KIN"/>
    <property type="match status" value="1"/>
</dbReference>
<dbReference type="CDD" id="cd17546">
    <property type="entry name" value="REC_hyHK_CKI1_RcsC-like"/>
    <property type="match status" value="2"/>
</dbReference>
<dbReference type="SMART" id="SM00448">
    <property type="entry name" value="REC"/>
    <property type="match status" value="2"/>
</dbReference>
<dbReference type="PROSITE" id="PS50894">
    <property type="entry name" value="HPT"/>
    <property type="match status" value="1"/>
</dbReference>
<evidence type="ECO:0000256" key="5">
    <source>
        <dbReference type="ARBA" id="ARBA00022553"/>
    </source>
</evidence>
<dbReference type="Pfam" id="PF00512">
    <property type="entry name" value="HisKA"/>
    <property type="match status" value="1"/>
</dbReference>
<evidence type="ECO:0000259" key="14">
    <source>
        <dbReference type="PROSITE" id="PS50110"/>
    </source>
</evidence>
<evidence type="ECO:0000313" key="16">
    <source>
        <dbReference type="EMBL" id="MBV6342205.1"/>
    </source>
</evidence>
<evidence type="ECO:0000313" key="17">
    <source>
        <dbReference type="Proteomes" id="UP001196980"/>
    </source>
</evidence>
<dbReference type="Pfam" id="PF02518">
    <property type="entry name" value="HATPase_c"/>
    <property type="match status" value="1"/>
</dbReference>
<evidence type="ECO:0000256" key="4">
    <source>
        <dbReference type="ARBA" id="ARBA00022475"/>
    </source>
</evidence>
<reference evidence="16 17" key="1">
    <citation type="journal article" date="2020" name="J Geophys Res Biogeosci">
        <title>Magnetotaxis as an Adaptation to Enable Bacterial Shuttling of Microbial Sulfur and Sulfur Cycling Across Aquatic Oxic#Anoxic Interfaces.</title>
        <authorList>
            <person name="Li J."/>
            <person name="Liu P."/>
            <person name="Wang J."/>
            <person name="Roberts A.P."/>
            <person name="Pan Y."/>
        </authorList>
    </citation>
    <scope>NUCLEOTIDE SEQUENCE [LARGE SCALE GENOMIC DNA]</scope>
    <source>
        <strain evidence="16 17">MYR-1_YQ</strain>
    </source>
</reference>
<dbReference type="RefSeq" id="WP_218252829.1">
    <property type="nucleotide sequence ID" value="NZ_JABXWD010000212.1"/>
</dbReference>
<dbReference type="InterPro" id="IPR033479">
    <property type="entry name" value="dCache_1"/>
</dbReference>
<feature type="domain" description="Histidine kinase" evidence="13">
    <location>
        <begin position="367"/>
        <end position="588"/>
    </location>
</feature>
<dbReference type="InterPro" id="IPR003661">
    <property type="entry name" value="HisK_dim/P_dom"/>
</dbReference>